<keyword evidence="2" id="KW-1185">Reference proteome</keyword>
<accession>A0A562U2T8</accession>
<dbReference type="Proteomes" id="UP000317010">
    <property type="component" value="Unassembled WGS sequence"/>
</dbReference>
<dbReference type="OrthoDB" id="7173027at2"/>
<dbReference type="RefSeq" id="WP_144912878.1">
    <property type="nucleotide sequence ID" value="NZ_VLLI01000006.1"/>
</dbReference>
<evidence type="ECO:0000313" key="1">
    <source>
        <dbReference type="EMBL" id="TWJ00054.1"/>
    </source>
</evidence>
<dbReference type="EMBL" id="VLLI01000006">
    <property type="protein sequence ID" value="TWJ00054.1"/>
    <property type="molecule type" value="Genomic_DNA"/>
</dbReference>
<gene>
    <name evidence="1" type="ORF">JN11_02469</name>
</gene>
<dbReference type="AlphaFoldDB" id="A0A562U2T8"/>
<sequence>MSKKIKYHYDNKLHAKFIRDNGQQKTNHGYVVGYSTDFVLLQETRWFKLTGFHIFPVSMLKKIHFSNWNRRYHKIMIWRGLVETVGINYPIDLTNWESIFESLKKYSLNVTVEFNKGVSLYSSIVKILPQSVYIQPIESEKSITKEVTEIDFENISNIHFSTKIIHKKSRQPAKRKVKMR</sequence>
<protein>
    <submittedName>
        <fullName evidence="1">Uncharacterized protein</fullName>
    </submittedName>
</protein>
<evidence type="ECO:0000313" key="2">
    <source>
        <dbReference type="Proteomes" id="UP000317010"/>
    </source>
</evidence>
<reference evidence="1 2" key="1">
    <citation type="submission" date="2019-07" db="EMBL/GenBank/DDBJ databases">
        <title>Genomic Encyclopedia of Archaeal and Bacterial Type Strains, Phase II (KMG-II): from individual species to whole genera.</title>
        <authorList>
            <person name="Goeker M."/>
        </authorList>
    </citation>
    <scope>NUCLEOTIDE SEQUENCE [LARGE SCALE GENOMIC DNA]</scope>
    <source>
        <strain evidence="1 2">ATCC BAA-1854</strain>
    </source>
</reference>
<name>A0A562U2T8_9SPHI</name>
<proteinExistence type="predicted"/>
<organism evidence="1 2">
    <name type="scientific">Mucilaginibacter frigoritolerans</name>
    <dbReference type="NCBI Taxonomy" id="652788"/>
    <lineage>
        <taxon>Bacteria</taxon>
        <taxon>Pseudomonadati</taxon>
        <taxon>Bacteroidota</taxon>
        <taxon>Sphingobacteriia</taxon>
        <taxon>Sphingobacteriales</taxon>
        <taxon>Sphingobacteriaceae</taxon>
        <taxon>Mucilaginibacter</taxon>
    </lineage>
</organism>
<comment type="caution">
    <text evidence="1">The sequence shown here is derived from an EMBL/GenBank/DDBJ whole genome shotgun (WGS) entry which is preliminary data.</text>
</comment>